<dbReference type="RefSeq" id="WP_261404078.1">
    <property type="nucleotide sequence ID" value="NZ_CP081869.1"/>
</dbReference>
<dbReference type="Pfam" id="PF06904">
    <property type="entry name" value="Extensin-like_C"/>
    <property type="match status" value="1"/>
</dbReference>
<evidence type="ECO:0000313" key="3">
    <source>
        <dbReference type="Proteomes" id="UP000825701"/>
    </source>
</evidence>
<name>A0A9E6RG98_9HYPH</name>
<gene>
    <name evidence="2" type="ORF">K6K41_04325</name>
</gene>
<organism evidence="2 3">
    <name type="scientific">Chenggangzhangella methanolivorans</name>
    <dbReference type="NCBI Taxonomy" id="1437009"/>
    <lineage>
        <taxon>Bacteria</taxon>
        <taxon>Pseudomonadati</taxon>
        <taxon>Pseudomonadota</taxon>
        <taxon>Alphaproteobacteria</taxon>
        <taxon>Hyphomicrobiales</taxon>
        <taxon>Methylopilaceae</taxon>
        <taxon>Chenggangzhangella</taxon>
    </lineage>
</organism>
<accession>A0A9E6RG98</accession>
<dbReference type="AlphaFoldDB" id="A0A9E6RG98"/>
<protein>
    <submittedName>
        <fullName evidence="2">Extensin family protein</fullName>
    </submittedName>
</protein>
<dbReference type="PROSITE" id="PS51257">
    <property type="entry name" value="PROKAR_LIPOPROTEIN"/>
    <property type="match status" value="1"/>
</dbReference>
<evidence type="ECO:0000313" key="2">
    <source>
        <dbReference type="EMBL" id="QZO00876.1"/>
    </source>
</evidence>
<proteinExistence type="predicted"/>
<sequence length="291" mass="31681">MKARVAYGLIAVCLIGALAACGSFKREQRAAWRGEAERVCLARGLIVPTSFSRPVKEIDGPGVCGLEHPFSITAVQEGDTAIDPSARLGCPMNAAVNDWMRDVVQPAAQARFGMRVASLNNMASYGCRTRNNRKGAKLSEHSFGNALDVGAFTLTDGTQISVLRDWRNGAPEAQAFLRDVHGGACGLFKTVLGPGSDRFHENHFHFDLARHNAKGSAYCRPRPVRVDPAPQQPEIYAPSREDVEDMPMSYAPAPAWPKFMKRDDALATGSLRGRPKLDLLDVAPEDYGDDE</sequence>
<evidence type="ECO:0000259" key="1">
    <source>
        <dbReference type="Pfam" id="PF06904"/>
    </source>
</evidence>
<reference evidence="2" key="1">
    <citation type="submission" date="2021-08" db="EMBL/GenBank/DDBJ databases">
        <authorList>
            <person name="Zhang H."/>
            <person name="Xu M."/>
            <person name="Yu Z."/>
            <person name="Yang L."/>
            <person name="Cai Y."/>
        </authorList>
    </citation>
    <scope>NUCLEOTIDE SEQUENCE</scope>
    <source>
        <strain evidence="2">CHL1</strain>
    </source>
</reference>
<dbReference type="Proteomes" id="UP000825701">
    <property type="component" value="Chromosome"/>
</dbReference>
<dbReference type="EMBL" id="CP081869">
    <property type="protein sequence ID" value="QZO00876.1"/>
    <property type="molecule type" value="Genomic_DNA"/>
</dbReference>
<feature type="domain" description="Extensin-like C-terminal" evidence="1">
    <location>
        <begin position="40"/>
        <end position="220"/>
    </location>
</feature>
<dbReference type="KEGG" id="cmet:K6K41_04325"/>
<dbReference type="InterPro" id="IPR009683">
    <property type="entry name" value="Extensin-like_C"/>
</dbReference>
<keyword evidence="3" id="KW-1185">Reference proteome</keyword>